<dbReference type="RefSeq" id="WP_284360746.1">
    <property type="nucleotide sequence ID" value="NZ_BSNI01000001.1"/>
</dbReference>
<dbReference type="Proteomes" id="UP001161405">
    <property type="component" value="Unassembled WGS sequence"/>
</dbReference>
<reference evidence="1" key="2">
    <citation type="submission" date="2023-01" db="EMBL/GenBank/DDBJ databases">
        <title>Draft genome sequence of Maritalea porphyrae strain NBRC 107169.</title>
        <authorList>
            <person name="Sun Q."/>
            <person name="Mori K."/>
        </authorList>
    </citation>
    <scope>NUCLEOTIDE SEQUENCE</scope>
    <source>
        <strain evidence="1">NBRC 107169</strain>
    </source>
</reference>
<evidence type="ECO:0000313" key="1">
    <source>
        <dbReference type="EMBL" id="GLQ15760.1"/>
    </source>
</evidence>
<organism evidence="1 2">
    <name type="scientific">Maritalea porphyrae</name>
    <dbReference type="NCBI Taxonomy" id="880732"/>
    <lineage>
        <taxon>Bacteria</taxon>
        <taxon>Pseudomonadati</taxon>
        <taxon>Pseudomonadota</taxon>
        <taxon>Alphaproteobacteria</taxon>
        <taxon>Hyphomicrobiales</taxon>
        <taxon>Devosiaceae</taxon>
        <taxon>Maritalea</taxon>
    </lineage>
</organism>
<proteinExistence type="predicted"/>
<sequence>MVQQKINHSLTIIKPMKAQLYGQNLPMWKANQMWRAARQKHIQRDLQSTQLMTDSIFGGQFQATYQQNALVLKIATQRALKKV</sequence>
<dbReference type="EMBL" id="BSNI01000001">
    <property type="protein sequence ID" value="GLQ15760.1"/>
    <property type="molecule type" value="Genomic_DNA"/>
</dbReference>
<gene>
    <name evidence="1" type="ORF">GCM10007879_00090</name>
</gene>
<keyword evidence="2" id="KW-1185">Reference proteome</keyword>
<reference evidence="1" key="1">
    <citation type="journal article" date="2014" name="Int. J. Syst. Evol. Microbiol.">
        <title>Complete genome of a new Firmicutes species belonging to the dominant human colonic microbiota ('Ruminococcus bicirculans') reveals two chromosomes and a selective capacity to utilize plant glucans.</title>
        <authorList>
            <consortium name="NISC Comparative Sequencing Program"/>
            <person name="Wegmann U."/>
            <person name="Louis P."/>
            <person name="Goesmann A."/>
            <person name="Henrissat B."/>
            <person name="Duncan S.H."/>
            <person name="Flint H.J."/>
        </authorList>
    </citation>
    <scope>NUCLEOTIDE SEQUENCE</scope>
    <source>
        <strain evidence="1">NBRC 107169</strain>
    </source>
</reference>
<evidence type="ECO:0000313" key="2">
    <source>
        <dbReference type="Proteomes" id="UP001161405"/>
    </source>
</evidence>
<name>A0ABQ5ULN7_9HYPH</name>
<comment type="caution">
    <text evidence="1">The sequence shown here is derived from an EMBL/GenBank/DDBJ whole genome shotgun (WGS) entry which is preliminary data.</text>
</comment>
<protein>
    <submittedName>
        <fullName evidence="1">Uncharacterized protein</fullName>
    </submittedName>
</protein>
<accession>A0ABQ5ULN7</accession>